<feature type="region of interest" description="Disordered" evidence="1">
    <location>
        <begin position="34"/>
        <end position="70"/>
    </location>
</feature>
<keyword evidence="3" id="KW-1185">Reference proteome</keyword>
<evidence type="ECO:0000256" key="1">
    <source>
        <dbReference type="SAM" id="MobiDB-lite"/>
    </source>
</evidence>
<reference evidence="2 3" key="1">
    <citation type="submission" date="2019-06" db="EMBL/GenBank/DDBJ databases">
        <title>Comparative genomics and metabolomics analyses of clavulanic acid producing Streptomyces species provides insight into specialized metabolism and evolution of beta-lactam biosynthetic gene clusters.</title>
        <authorList>
            <person name="Moore M.A."/>
            <person name="Cruz-Morales P."/>
            <person name="Barona Gomez F."/>
            <person name="Kapil T."/>
        </authorList>
    </citation>
    <scope>NUCLEOTIDE SEQUENCE [LARGE SCALE GENOMIC DNA]</scope>
    <source>
        <strain evidence="2 3">T-272</strain>
    </source>
</reference>
<dbReference type="Proteomes" id="UP000460558">
    <property type="component" value="Unassembled WGS sequence"/>
</dbReference>
<evidence type="ECO:0000313" key="3">
    <source>
        <dbReference type="Proteomes" id="UP000460558"/>
    </source>
</evidence>
<accession>A0ABW9NRH3</accession>
<protein>
    <submittedName>
        <fullName evidence="2">Uncharacterized protein</fullName>
    </submittedName>
</protein>
<comment type="caution">
    <text evidence="2">The sequence shown here is derived from an EMBL/GenBank/DDBJ whole genome shotgun (WGS) entry which is preliminary data.</text>
</comment>
<gene>
    <name evidence="2" type="ORF">FFZ77_09845</name>
</gene>
<proteinExistence type="predicted"/>
<sequence>MSTLTTLLHIPPGSGAPGTVLPWRSLASLGIDAPLTAGAGAPADDDTAACPDGARSGGGAPPDPDRGAEPVRLVIPGLSAALPRCPDRRGA</sequence>
<dbReference type="RefSeq" id="WP_153482421.1">
    <property type="nucleotide sequence ID" value="NZ_VDEQ01000100.1"/>
</dbReference>
<dbReference type="EMBL" id="VDEQ01000100">
    <property type="protein sequence ID" value="MQS35892.1"/>
    <property type="molecule type" value="Genomic_DNA"/>
</dbReference>
<evidence type="ECO:0000313" key="2">
    <source>
        <dbReference type="EMBL" id="MQS35892.1"/>
    </source>
</evidence>
<feature type="compositionally biased region" description="Low complexity" evidence="1">
    <location>
        <begin position="34"/>
        <end position="54"/>
    </location>
</feature>
<organism evidence="2 3">
    <name type="scientific">Streptomyces katsurahamanus</name>
    <dbReference type="NCBI Taxonomy" id="2577098"/>
    <lineage>
        <taxon>Bacteria</taxon>
        <taxon>Bacillati</taxon>
        <taxon>Actinomycetota</taxon>
        <taxon>Actinomycetes</taxon>
        <taxon>Kitasatosporales</taxon>
        <taxon>Streptomycetaceae</taxon>
        <taxon>Streptomyces</taxon>
    </lineage>
</organism>
<name>A0ABW9NRH3_9ACTN</name>